<feature type="compositionally biased region" description="Basic and acidic residues" evidence="1">
    <location>
        <begin position="28"/>
        <end position="48"/>
    </location>
</feature>
<evidence type="ECO:0000313" key="2">
    <source>
        <dbReference type="EMBL" id="CAG7612876.1"/>
    </source>
</evidence>
<organism evidence="2 3">
    <name type="scientific">Actinacidiphila bryophytorum</name>
    <dbReference type="NCBI Taxonomy" id="1436133"/>
    <lineage>
        <taxon>Bacteria</taxon>
        <taxon>Bacillati</taxon>
        <taxon>Actinomycetota</taxon>
        <taxon>Actinomycetes</taxon>
        <taxon>Kitasatosporales</taxon>
        <taxon>Streptomycetaceae</taxon>
        <taxon>Actinacidiphila</taxon>
    </lineage>
</organism>
<feature type="compositionally biased region" description="Low complexity" evidence="1">
    <location>
        <begin position="13"/>
        <end position="27"/>
    </location>
</feature>
<protein>
    <submittedName>
        <fullName evidence="2">Uncharacterized protein</fullName>
    </submittedName>
</protein>
<proteinExistence type="predicted"/>
<evidence type="ECO:0000256" key="1">
    <source>
        <dbReference type="SAM" id="MobiDB-lite"/>
    </source>
</evidence>
<accession>A0A9W4ECP0</accession>
<feature type="region of interest" description="Disordered" evidence="1">
    <location>
        <begin position="90"/>
        <end position="120"/>
    </location>
</feature>
<reference evidence="2" key="1">
    <citation type="submission" date="2021-06" db="EMBL/GenBank/DDBJ databases">
        <authorList>
            <person name="Arsene-Ploetze F."/>
        </authorList>
    </citation>
    <scope>NUCLEOTIDE SEQUENCE</scope>
    <source>
        <strain evidence="2">SBRY1</strain>
    </source>
</reference>
<feature type="compositionally biased region" description="Basic residues" evidence="1">
    <location>
        <begin position="49"/>
        <end position="58"/>
    </location>
</feature>
<feature type="compositionally biased region" description="Basic and acidic residues" evidence="1">
    <location>
        <begin position="59"/>
        <end position="71"/>
    </location>
</feature>
<dbReference type="Proteomes" id="UP001153328">
    <property type="component" value="Unassembled WGS sequence"/>
</dbReference>
<feature type="compositionally biased region" description="Basic and acidic residues" evidence="1">
    <location>
        <begin position="97"/>
        <end position="120"/>
    </location>
</feature>
<gene>
    <name evidence="2" type="ORF">SBRY_100085</name>
</gene>
<sequence>MHGNHGVGHPRQRLLALRRQPPALRQQRQSEVRLHRGAERPQRGDRDRDRRHHRRRDHQRRDHERWDDRRRHHERWDHERRYDGRRHRRRRVHGHLHHGEQLVRRLPGRGEGHRRQLRDQRLDRHMDAVQRAEHHPGVERHAGLDRQFHREGEQRLLQRIGPALGVHHLRLPRQRLPVHPDPHLHEPVRAVPH</sequence>
<name>A0A9W4ECP0_9ACTN</name>
<comment type="caution">
    <text evidence="2">The sequence shown here is derived from an EMBL/GenBank/DDBJ whole genome shotgun (WGS) entry which is preliminary data.</text>
</comment>
<feature type="region of interest" description="Disordered" evidence="1">
    <location>
        <begin position="1"/>
        <end position="71"/>
    </location>
</feature>
<dbReference type="AlphaFoldDB" id="A0A9W4ECP0"/>
<evidence type="ECO:0000313" key="3">
    <source>
        <dbReference type="Proteomes" id="UP001153328"/>
    </source>
</evidence>
<dbReference type="EMBL" id="CAJVAX010000002">
    <property type="protein sequence ID" value="CAG7612876.1"/>
    <property type="molecule type" value="Genomic_DNA"/>
</dbReference>
<keyword evidence="3" id="KW-1185">Reference proteome</keyword>